<reference evidence="2 3" key="1">
    <citation type="journal article" date="2006" name="Int. J. Syst. Evol. Microbiol.">
        <title>Dyella yeojuensis sp. nov., isolated from greenhouse soil in Korea.</title>
        <authorList>
            <person name="Kim B.Y."/>
            <person name="Weon H.Y."/>
            <person name="Lee K.H."/>
            <person name="Seok S.J."/>
            <person name="Kwon S.W."/>
            <person name="Go S.J."/>
            <person name="Stackebrandt E."/>
        </authorList>
    </citation>
    <scope>NUCLEOTIDE SEQUENCE [LARGE SCALE GENOMIC DNA]</scope>
    <source>
        <strain evidence="2 3">DSM 17673</strain>
    </source>
</reference>
<dbReference type="PANTHER" id="PTHR31435:SF9">
    <property type="entry name" value="PROTEIN NATD1"/>
    <property type="match status" value="1"/>
</dbReference>
<feature type="domain" description="N-acetyltransferase" evidence="1">
    <location>
        <begin position="11"/>
        <end position="96"/>
    </location>
</feature>
<protein>
    <submittedName>
        <fullName evidence="2">N-acetyltransferase</fullName>
    </submittedName>
</protein>
<dbReference type="SUPFAM" id="SSF55729">
    <property type="entry name" value="Acyl-CoA N-acyltransferases (Nat)"/>
    <property type="match status" value="1"/>
</dbReference>
<dbReference type="Pfam" id="PF14542">
    <property type="entry name" value="Acetyltransf_CG"/>
    <property type="match status" value="1"/>
</dbReference>
<dbReference type="PROSITE" id="PS51729">
    <property type="entry name" value="GNAT_YJDJ"/>
    <property type="match status" value="1"/>
</dbReference>
<evidence type="ECO:0000313" key="2">
    <source>
        <dbReference type="EMBL" id="NID14895.1"/>
    </source>
</evidence>
<name>A0A7X5QT92_9GAMM</name>
<evidence type="ECO:0000313" key="3">
    <source>
        <dbReference type="Proteomes" id="UP000518878"/>
    </source>
</evidence>
<sequence length="96" mass="10855">MSDIAKPLEILHDRAKQEFWVVVDGHHCEVDYHLEGKVMVITHTGVPDPVGGRGIANLLTRFAVQVARAEGWKVRPACSYAEQWFKRNPEYADLLA</sequence>
<dbReference type="RefSeq" id="WP_166698680.1">
    <property type="nucleotide sequence ID" value="NZ_JAAQTL010000001.1"/>
</dbReference>
<dbReference type="AlphaFoldDB" id="A0A7X5QT92"/>
<evidence type="ECO:0000259" key="1">
    <source>
        <dbReference type="PROSITE" id="PS51729"/>
    </source>
</evidence>
<dbReference type="PANTHER" id="PTHR31435">
    <property type="entry name" value="PROTEIN NATD1"/>
    <property type="match status" value="1"/>
</dbReference>
<proteinExistence type="predicted"/>
<gene>
    <name evidence="2" type="ORF">HBF32_05365</name>
</gene>
<dbReference type="Proteomes" id="UP000518878">
    <property type="component" value="Unassembled WGS sequence"/>
</dbReference>
<organism evidence="2 3">
    <name type="scientific">Luteibacter yeojuensis</name>
    <dbReference type="NCBI Taxonomy" id="345309"/>
    <lineage>
        <taxon>Bacteria</taxon>
        <taxon>Pseudomonadati</taxon>
        <taxon>Pseudomonadota</taxon>
        <taxon>Gammaproteobacteria</taxon>
        <taxon>Lysobacterales</taxon>
        <taxon>Rhodanobacteraceae</taxon>
        <taxon>Luteibacter</taxon>
    </lineage>
</organism>
<dbReference type="InterPro" id="IPR016181">
    <property type="entry name" value="Acyl_CoA_acyltransferase"/>
</dbReference>
<dbReference type="InterPro" id="IPR045057">
    <property type="entry name" value="Gcn5-rel_NAT"/>
</dbReference>
<keyword evidence="3" id="KW-1185">Reference proteome</keyword>
<accession>A0A7X5QT92</accession>
<dbReference type="Gene3D" id="3.40.630.30">
    <property type="match status" value="1"/>
</dbReference>
<comment type="caution">
    <text evidence="2">The sequence shown here is derived from an EMBL/GenBank/DDBJ whole genome shotgun (WGS) entry which is preliminary data.</text>
</comment>
<keyword evidence="2" id="KW-0808">Transferase</keyword>
<dbReference type="InterPro" id="IPR031165">
    <property type="entry name" value="GNAT_YJDJ"/>
</dbReference>
<dbReference type="GO" id="GO:0016740">
    <property type="term" value="F:transferase activity"/>
    <property type="evidence" value="ECO:0007669"/>
    <property type="project" value="UniProtKB-KW"/>
</dbReference>
<dbReference type="EMBL" id="JAAQTL010000001">
    <property type="protein sequence ID" value="NID14895.1"/>
    <property type="molecule type" value="Genomic_DNA"/>
</dbReference>